<dbReference type="CDD" id="cd00081">
    <property type="entry name" value="Hint"/>
    <property type="match status" value="4"/>
</dbReference>
<dbReference type="Gene3D" id="3.90.1600.10">
    <property type="entry name" value="Palm domain of DNA polymerase"/>
    <property type="match status" value="3"/>
</dbReference>
<dbReference type="EC" id="2.7.7.7" evidence="2"/>
<dbReference type="Gene3D" id="1.10.8.1330">
    <property type="entry name" value="Intein homing endonuclease, domain III"/>
    <property type="match status" value="1"/>
</dbReference>
<dbReference type="GO" id="GO:0016787">
    <property type="term" value="F:hydrolase activity"/>
    <property type="evidence" value="ECO:0007669"/>
    <property type="project" value="UniProtKB-KW"/>
</dbReference>
<evidence type="ECO:0000256" key="12">
    <source>
        <dbReference type="ARBA" id="ARBA00022932"/>
    </source>
</evidence>
<comment type="similarity">
    <text evidence="1">Belongs to the DNA polymerase type-B family.</text>
</comment>
<evidence type="ECO:0000256" key="10">
    <source>
        <dbReference type="ARBA" id="ARBA00022801"/>
    </source>
</evidence>
<dbReference type="InterPro" id="IPR030934">
    <property type="entry name" value="Intein_C"/>
</dbReference>
<dbReference type="GO" id="GO:0016539">
    <property type="term" value="P:intein-mediated protein splicing"/>
    <property type="evidence" value="ECO:0007669"/>
    <property type="project" value="InterPro"/>
</dbReference>
<keyword evidence="14" id="KW-0238">DNA-binding</keyword>
<protein>
    <recommendedName>
        <fullName evidence="3">DNA polymerase</fullName>
        <ecNumber evidence="2">2.7.7.7</ecNumber>
    </recommendedName>
</protein>
<dbReference type="SMART" id="SM00486">
    <property type="entry name" value="POLBc"/>
    <property type="match status" value="1"/>
</dbReference>
<dbReference type="InterPro" id="IPR003586">
    <property type="entry name" value="Hint_dom_C"/>
</dbReference>
<dbReference type="Gene3D" id="3.30.342.10">
    <property type="entry name" value="DNA Polymerase, chain B, domain 1"/>
    <property type="match status" value="1"/>
</dbReference>
<dbReference type="NCBIfam" id="TIGR01443">
    <property type="entry name" value="intein_Cterm"/>
    <property type="match status" value="3"/>
</dbReference>
<dbReference type="SUPFAM" id="SSF51294">
    <property type="entry name" value="Hedgehog/intein (Hint) domain"/>
    <property type="match status" value="3"/>
</dbReference>
<keyword evidence="4" id="KW-0808">Transferase</keyword>
<dbReference type="GO" id="GO:0003677">
    <property type="term" value="F:DNA binding"/>
    <property type="evidence" value="ECO:0007669"/>
    <property type="project" value="UniProtKB-KW"/>
</dbReference>
<dbReference type="InterPro" id="IPR006134">
    <property type="entry name" value="DNA-dir_DNA_pol_B_multi_dom"/>
</dbReference>
<dbReference type="Gene3D" id="3.10.28.10">
    <property type="entry name" value="Homing endonucleases"/>
    <property type="match status" value="2"/>
</dbReference>
<dbReference type="SUPFAM" id="SSF55608">
    <property type="entry name" value="Homing endonucleases"/>
    <property type="match status" value="2"/>
</dbReference>
<dbReference type="InterPro" id="IPR042087">
    <property type="entry name" value="DNA_pol_B_thumb"/>
</dbReference>
<dbReference type="Pfam" id="PF14890">
    <property type="entry name" value="Intein_splicing"/>
    <property type="match status" value="2"/>
</dbReference>
<dbReference type="Gene3D" id="2.170.16.10">
    <property type="entry name" value="Hedgehog/Intein (Hint) domain"/>
    <property type="match status" value="2"/>
</dbReference>
<keyword evidence="8" id="KW-0677">Repeat</keyword>
<evidence type="ECO:0000313" key="18">
    <source>
        <dbReference type="Proteomes" id="UP001055732"/>
    </source>
</evidence>
<dbReference type="RefSeq" id="WP_253305677.1">
    <property type="nucleotide sequence ID" value="NZ_CP099582.1"/>
</dbReference>
<dbReference type="InterPro" id="IPR006141">
    <property type="entry name" value="Intein_N"/>
</dbReference>
<dbReference type="FunFam" id="3.30.342.10:FF:000015">
    <property type="entry name" value="DNA polymerase"/>
    <property type="match status" value="1"/>
</dbReference>
<keyword evidence="11" id="KW-0068">Autocatalytic cleavage</keyword>
<dbReference type="Gene3D" id="1.10.132.60">
    <property type="entry name" value="DNA polymerase family B, C-terminal domain"/>
    <property type="match status" value="1"/>
</dbReference>
<dbReference type="GO" id="GO:0006261">
    <property type="term" value="P:DNA-templated DNA replication"/>
    <property type="evidence" value="ECO:0007669"/>
    <property type="project" value="TreeGrafter"/>
</dbReference>
<dbReference type="InterPro" id="IPR006172">
    <property type="entry name" value="DNA-dir_DNA_pol_B"/>
</dbReference>
<evidence type="ECO:0000256" key="1">
    <source>
        <dbReference type="ARBA" id="ARBA00005755"/>
    </source>
</evidence>
<keyword evidence="5" id="KW-0548">Nucleotidyltransferase</keyword>
<dbReference type="GO" id="GO:0004519">
    <property type="term" value="F:endonuclease activity"/>
    <property type="evidence" value="ECO:0007669"/>
    <property type="project" value="UniProtKB-KW"/>
</dbReference>
<dbReference type="Proteomes" id="UP001055732">
    <property type="component" value="Chromosome"/>
</dbReference>
<dbReference type="InterPro" id="IPR036397">
    <property type="entry name" value="RNaseH_sf"/>
</dbReference>
<dbReference type="InterPro" id="IPR012337">
    <property type="entry name" value="RNaseH-like_sf"/>
</dbReference>
<dbReference type="Pfam" id="PF00136">
    <property type="entry name" value="DNA_pol_B"/>
    <property type="match status" value="2"/>
</dbReference>
<dbReference type="SUPFAM" id="SSF53098">
    <property type="entry name" value="Ribonuclease H-like"/>
    <property type="match status" value="1"/>
</dbReference>
<dbReference type="PROSITE" id="PS50818">
    <property type="entry name" value="INTEIN_C_TER"/>
    <property type="match status" value="3"/>
</dbReference>
<dbReference type="PRINTS" id="PR00379">
    <property type="entry name" value="INTEIN"/>
</dbReference>
<dbReference type="InterPro" id="IPR006133">
    <property type="entry name" value="DNA-dir_DNA_pol_B_exonuc"/>
</dbReference>
<name>A0A9E7SQY2_THEAG</name>
<dbReference type="InterPro" id="IPR006142">
    <property type="entry name" value="INTEIN"/>
</dbReference>
<evidence type="ECO:0000256" key="5">
    <source>
        <dbReference type="ARBA" id="ARBA00022695"/>
    </source>
</evidence>
<reference evidence="17" key="2">
    <citation type="submission" date="2022-06" db="EMBL/GenBank/DDBJ databases">
        <authorList>
            <person name="Park Y.-J."/>
        </authorList>
    </citation>
    <scope>NUCLEOTIDE SEQUENCE</scope>
    <source>
        <strain evidence="17">TY</strain>
    </source>
</reference>
<keyword evidence="13" id="KW-0651">Protein splicing</keyword>
<dbReference type="Gene3D" id="3.30.420.10">
    <property type="entry name" value="Ribonuclease H-like superfamily/Ribonuclease H"/>
    <property type="match status" value="1"/>
</dbReference>
<dbReference type="GO" id="GO:0003887">
    <property type="term" value="F:DNA-directed DNA polymerase activity"/>
    <property type="evidence" value="ECO:0007669"/>
    <property type="project" value="UniProtKB-KW"/>
</dbReference>
<dbReference type="InterPro" id="IPR041005">
    <property type="entry name" value="PI-TkoII_IV"/>
</dbReference>
<reference evidence="17" key="1">
    <citation type="journal article" date="1998" name="Int. J. Syst. Bacteriol. 48 Pt">
        <title>Thermococcus guaymasensis sp. nov. and Thermococcus aggregans sp. nov., two novel thermophilic archaea isolated from the Guaymas Basin hydrothermal vent site.</title>
        <authorList>
            <person name="Canganella F."/>
            <person name="Jones W.J."/>
            <person name="Gambacorta A."/>
            <person name="Antranikian G."/>
        </authorList>
    </citation>
    <scope>NUCLEOTIDE SEQUENCE</scope>
    <source>
        <strain evidence="17">TY</strain>
    </source>
</reference>
<dbReference type="SMART" id="SM00306">
    <property type="entry name" value="HintN"/>
    <property type="match status" value="3"/>
</dbReference>
<sequence>MILDTDYITKDGKPIIRIFKKENGEFKIELDPHFQPYIYALLKDDSAIDEIKAIKGERHGKIVRVVDAVKVKKKFLGRDVEVWKLIFEHPQDVPALRGKIREHPAVIDIYEYDIPFAKRYLIDKGLIPMEGDEELKLMAFDIETFYHEGDEFGKGEIIMISYADEEEARVITWKNIDLPYVDVVSNEREMIKRFVQIVREKDPDVLITYNGDNFDLPYLIKRAEKLGVTLLLGRDKEHPEPKIHRMGDSFAVEIKGRIHFDLFPVVRRTINLPTYTLEAVYEAVLGKTKSKLGAEEIAAIWETEESMKKLAQYSMEDARATYELGKEFFPMEAELAKLIGQSVWDVSRSSTGNLVEWYLLRVAYERNELAPNKPDEEEYRRRLRTTYLGGYVKEPERGLWENIAYLDFRCHPADTKVIVKGKGIVNISDVKEGDYILGIDGWQRVKKVWKYHYEGKLININGLKCTPNHKVPVVTENDRQTRIRDSLAKSFLSGKVKGKIITTKLFEKIAEFEKNKPSEEEILKGELSGIILAEGTLLRKDIEYFDSSRGKKRISHQYRVEITIGENEKELLERILYIFDKLFGIRPSVKKKGDTNALKITTAKKAVYLQIEELLKNIESLYAPAVLRGFFERDATVNKIRSTIVVTQGTNNKWKIDIVAKLLDSLGIPYSRYEYKYIENGKELTKHILEITGRDGLILFQTLVGFISSEKNEALEKAIEVREMNRLKNNSFYNLSTFEVSSEYYKGEVYDLTLEGNPYYFANGILTHNSLYPSIIVTHNVSPDTLEREGCKNYDVAPIVGYKFCKDFPGFIPSILGELITMRQEIKKKMKATIDPIEKKMLDYRQRAVKLLANSILPNEWLPIIENGEVKFVKIGEFIDRYMEEQKDKVRTVDNTEVLEVDNIFAFSLNKESKKSEIKKVKALIRHKYKGEAYEVELNSGRKIHITRGHSLFTIRNGKIKEIWGEEVKVGDLIIVPKKVKLNEKEAVINIPELISKLPDEDTADVVMTTPVKGRKNFFKGMLRTLKWIFGEESKRIRTFNRYLFHLEELGFVKLLPRGYEVTDWEGLKRYRQLYEKLVKNLRYNGNKREYLVRFNDIKDSVSCFPRKELEEWKIGTLNGFRMKCILKVDEDFGKFLGYYVSEGYAGAQKNKTGGMSYSVKLYNENPNVLKDMKNIAEKFFGKVRVGKNCVDIPKKMAYLLAKSLCGVTAENKRIPSIIFDSSEPVRWAFLRAYFVGDGDIHPSKRLRLSTKSELLANQLVFLLNSLGVSSIKIGFDSGVYRVYINEDLPFLQTSRQKNTYYPNLIPKEVLEEIFGRKFQKNITFEKFKELADSGKLDKRKVKLLDFLLNGDIVLDRVKNVEKREYEGYVYDLSVEDNENFLVGFGLLYAHNSYYGYMGYPKARWYSKECAESVTAWGRHYIEMTIKEIEEKFGFKVLYADSVTGDTEIIVKRNGRIEFVPIEKLFERVDYRIGEKEYCILEDVEALTLDNRGKLIWKKVPYVMRHKAKKKVYRIWITNSWYIDVTEDHSLIVAEDGLKEARPMEIEGKSLIATKDDLSGVEYIKPHAIEEISYNGYVYDIEVEGTHRFFANGILVHNTDGFYATIPGEKPETIKKKAKEFLKYINSKLPGLLELEYEGFYLRGFFVTKKRYAVIDEEGRITTRGLEVVRRDWSEIAKETQAKVLEAILKEGSVEKAVEIVKDVVEKIAKYQVPLEKLVIHEQITKDLSEYKAIGPHVAIAKRLAAKGIKVRPGTIISYIVLRGSGKISDRVILLSEYDPKKHKYDPDYYIENQVLPAVLRILEAFGYRKEDLKYQSSKQVGLDAWLKK</sequence>
<dbReference type="InterPro" id="IPR023211">
    <property type="entry name" value="DNA_pol_palm_dom_sf"/>
</dbReference>
<dbReference type="PANTHER" id="PTHR10322">
    <property type="entry name" value="DNA POLYMERASE CATALYTIC SUBUNIT"/>
    <property type="match status" value="1"/>
</dbReference>
<dbReference type="Pfam" id="PF18714">
    <property type="entry name" value="PI-TkoII_IV"/>
    <property type="match status" value="1"/>
</dbReference>
<evidence type="ECO:0000256" key="8">
    <source>
        <dbReference type="ARBA" id="ARBA00022737"/>
    </source>
</evidence>
<organism evidence="17 18">
    <name type="scientific">Thermococcus aggregans</name>
    <dbReference type="NCBI Taxonomy" id="110163"/>
    <lineage>
        <taxon>Archaea</taxon>
        <taxon>Methanobacteriati</taxon>
        <taxon>Methanobacteriota</taxon>
        <taxon>Thermococci</taxon>
        <taxon>Thermococcales</taxon>
        <taxon>Thermococcaceae</taxon>
        <taxon>Thermococcus</taxon>
    </lineage>
</organism>
<evidence type="ECO:0000256" key="9">
    <source>
        <dbReference type="ARBA" id="ARBA00022759"/>
    </source>
</evidence>
<accession>A0A9E7SQY2</accession>
<dbReference type="SMART" id="SM00305">
    <property type="entry name" value="HintC"/>
    <property type="match status" value="3"/>
</dbReference>
<feature type="domain" description="DOD-type homing endonuclease" evidence="16">
    <location>
        <begin position="527"/>
        <end position="668"/>
    </location>
</feature>
<dbReference type="InterPro" id="IPR043502">
    <property type="entry name" value="DNA/RNA_pol_sf"/>
</dbReference>
<evidence type="ECO:0000256" key="11">
    <source>
        <dbReference type="ARBA" id="ARBA00022813"/>
    </source>
</evidence>
<keyword evidence="10" id="KW-0378">Hydrolase</keyword>
<dbReference type="InterPro" id="IPR004860">
    <property type="entry name" value="LAGLIDADG_dom"/>
</dbReference>
<evidence type="ECO:0000256" key="7">
    <source>
        <dbReference type="ARBA" id="ARBA00022722"/>
    </source>
</evidence>
<dbReference type="Pfam" id="PF03104">
    <property type="entry name" value="DNA_pol_B_exo1"/>
    <property type="match status" value="1"/>
</dbReference>
<dbReference type="InterPro" id="IPR027434">
    <property type="entry name" value="Homing_endonucl"/>
</dbReference>
<evidence type="ECO:0000256" key="4">
    <source>
        <dbReference type="ARBA" id="ARBA00022679"/>
    </source>
</evidence>
<dbReference type="NCBIfam" id="TIGR01445">
    <property type="entry name" value="intein_Nterm"/>
    <property type="match status" value="2"/>
</dbReference>
<dbReference type="PROSITE" id="PS50817">
    <property type="entry name" value="INTEIN_N_TER"/>
    <property type="match status" value="3"/>
</dbReference>
<keyword evidence="9" id="KW-0255">Endonuclease</keyword>
<dbReference type="InterPro" id="IPR050240">
    <property type="entry name" value="DNA_pol_type-B"/>
</dbReference>
<evidence type="ECO:0000259" key="16">
    <source>
        <dbReference type="PROSITE" id="PS50819"/>
    </source>
</evidence>
<gene>
    <name evidence="17" type="ORF">NF865_10195</name>
</gene>
<dbReference type="InterPro" id="IPR036844">
    <property type="entry name" value="Hint_dom_sf"/>
</dbReference>
<proteinExistence type="inferred from homology"/>
<keyword evidence="18" id="KW-1185">Reference proteome</keyword>
<dbReference type="PROSITE" id="PS50819">
    <property type="entry name" value="INTEIN_ENDONUCLEASE"/>
    <property type="match status" value="2"/>
</dbReference>
<dbReference type="GO" id="GO:0000166">
    <property type="term" value="F:nucleotide binding"/>
    <property type="evidence" value="ECO:0007669"/>
    <property type="project" value="InterPro"/>
</dbReference>
<evidence type="ECO:0000256" key="13">
    <source>
        <dbReference type="ARBA" id="ARBA00023000"/>
    </source>
</evidence>
<keyword evidence="12" id="KW-0239">DNA-directed DNA polymerase</keyword>
<dbReference type="NCBIfam" id="TIGR00592">
    <property type="entry name" value="pol2"/>
    <property type="match status" value="2"/>
</dbReference>
<dbReference type="SUPFAM" id="SSF56672">
    <property type="entry name" value="DNA/RNA polymerases"/>
    <property type="match status" value="3"/>
</dbReference>
<comment type="catalytic activity">
    <reaction evidence="15">
        <text>DNA(n) + a 2'-deoxyribonucleoside 5'-triphosphate = DNA(n+1) + diphosphate</text>
        <dbReference type="Rhea" id="RHEA:22508"/>
        <dbReference type="Rhea" id="RHEA-COMP:17339"/>
        <dbReference type="Rhea" id="RHEA-COMP:17340"/>
        <dbReference type="ChEBI" id="CHEBI:33019"/>
        <dbReference type="ChEBI" id="CHEBI:61560"/>
        <dbReference type="ChEBI" id="CHEBI:173112"/>
        <dbReference type="EC" id="2.7.7.7"/>
    </reaction>
</comment>
<evidence type="ECO:0000256" key="6">
    <source>
        <dbReference type="ARBA" id="ARBA00022705"/>
    </source>
</evidence>
<dbReference type="FunFam" id="1.10.132.60:FF:000013">
    <property type="entry name" value="DNA polymerase Pol2"/>
    <property type="match status" value="1"/>
</dbReference>
<dbReference type="EMBL" id="CP099582">
    <property type="protein sequence ID" value="USS41740.1"/>
    <property type="molecule type" value="Genomic_DNA"/>
</dbReference>
<dbReference type="InterPro" id="IPR004042">
    <property type="entry name" value="Intein_endonuc_central"/>
</dbReference>
<evidence type="ECO:0000256" key="3">
    <source>
        <dbReference type="ARBA" id="ARBA00015749"/>
    </source>
</evidence>
<evidence type="ECO:0000256" key="15">
    <source>
        <dbReference type="ARBA" id="ARBA00049244"/>
    </source>
</evidence>
<evidence type="ECO:0000256" key="2">
    <source>
        <dbReference type="ARBA" id="ARBA00012417"/>
    </source>
</evidence>
<dbReference type="CDD" id="cd05780">
    <property type="entry name" value="DNA_polB_Kod1_like_exo"/>
    <property type="match status" value="1"/>
</dbReference>
<dbReference type="InterPro" id="IPR003587">
    <property type="entry name" value="Hint_dom_N"/>
</dbReference>
<keyword evidence="7" id="KW-0540">Nuclease</keyword>
<evidence type="ECO:0000256" key="14">
    <source>
        <dbReference type="ARBA" id="ARBA00023125"/>
    </source>
</evidence>
<dbReference type="PANTHER" id="PTHR10322:SF23">
    <property type="entry name" value="DNA POLYMERASE DELTA CATALYTIC SUBUNIT"/>
    <property type="match status" value="1"/>
</dbReference>
<dbReference type="Gene3D" id="1.10.10.1010">
    <property type="entry name" value="Intein homing endonuclease, domain IV"/>
    <property type="match status" value="1"/>
</dbReference>
<dbReference type="KEGG" id="tagg:NF865_10195"/>
<feature type="domain" description="DOD-type homing endonuclease" evidence="16">
    <location>
        <begin position="1136"/>
        <end position="1269"/>
    </location>
</feature>
<keyword evidence="6" id="KW-0235">DNA replication</keyword>
<evidence type="ECO:0000313" key="17">
    <source>
        <dbReference type="EMBL" id="USS41740.1"/>
    </source>
</evidence>
<dbReference type="Pfam" id="PF14528">
    <property type="entry name" value="LAGLIDADG_3"/>
    <property type="match status" value="2"/>
</dbReference>